<proteinExistence type="predicted"/>
<organism evidence="1 2">
    <name type="scientific">Corallococcus caeni</name>
    <dbReference type="NCBI Taxonomy" id="3082388"/>
    <lineage>
        <taxon>Bacteria</taxon>
        <taxon>Pseudomonadati</taxon>
        <taxon>Myxococcota</taxon>
        <taxon>Myxococcia</taxon>
        <taxon>Myxococcales</taxon>
        <taxon>Cystobacterineae</taxon>
        <taxon>Myxococcaceae</taxon>
        <taxon>Corallococcus</taxon>
    </lineage>
</organism>
<evidence type="ECO:0000313" key="2">
    <source>
        <dbReference type="Proteomes" id="UP001342631"/>
    </source>
</evidence>
<dbReference type="EMBL" id="BTTX01000002">
    <property type="protein sequence ID" value="GMU05674.1"/>
    <property type="molecule type" value="Genomic_DNA"/>
</dbReference>
<keyword evidence="2" id="KW-1185">Reference proteome</keyword>
<reference evidence="1 2" key="1">
    <citation type="journal article" date="2024" name="Arch. Microbiol.">
        <title>Corallococcus caeni sp. nov., a novel myxobacterium isolated from activated sludge.</title>
        <authorList>
            <person name="Tomita S."/>
            <person name="Nakai R."/>
            <person name="Kuroda K."/>
            <person name="Kurashita H."/>
            <person name="Hatamoto M."/>
            <person name="Yamaguchi T."/>
            <person name="Narihiro T."/>
        </authorList>
    </citation>
    <scope>NUCLEOTIDE SEQUENCE [LARGE SCALE GENOMIC DNA]</scope>
    <source>
        <strain evidence="1 2">NO1</strain>
    </source>
</reference>
<accession>A0ABQ6QNW6</accession>
<comment type="caution">
    <text evidence="1">The sequence shown here is derived from an EMBL/GenBank/DDBJ whole genome shotgun (WGS) entry which is preliminary data.</text>
</comment>
<protein>
    <submittedName>
        <fullName evidence="1">Uncharacterized protein</fullName>
    </submittedName>
</protein>
<evidence type="ECO:0000313" key="1">
    <source>
        <dbReference type="EMBL" id="GMU05674.1"/>
    </source>
</evidence>
<gene>
    <name evidence="1" type="ORF">ASNO1_19270</name>
</gene>
<dbReference type="Proteomes" id="UP001342631">
    <property type="component" value="Unassembled WGS sequence"/>
</dbReference>
<name>A0ABQ6QNW6_9BACT</name>
<sequence>MVEALNLLTVLAAPRLFEQWCTQAPSEELRTVLQSRVAALADYCVKAWGSPDAELFRSAAPRVRTLAESLAAAPSGNLMNPVWNAQARECLDAMGVPAPPGGWEAFDGLPPPGE</sequence>